<keyword evidence="9" id="KW-0677">Repeat</keyword>
<evidence type="ECO:0000256" key="2">
    <source>
        <dbReference type="ARBA" id="ARBA00004141"/>
    </source>
</evidence>
<evidence type="ECO:0000256" key="4">
    <source>
        <dbReference type="ARBA" id="ARBA00004922"/>
    </source>
</evidence>
<comment type="function">
    <text evidence="1">Transfers mannosyl residues to the hydroxyl group of serine or threonine residues.</text>
</comment>
<keyword evidence="7" id="KW-0808">Transferase</keyword>
<evidence type="ECO:0000256" key="13">
    <source>
        <dbReference type="ARBA" id="ARBA00023136"/>
    </source>
</evidence>
<evidence type="ECO:0000256" key="16">
    <source>
        <dbReference type="PROSITE-ProRule" id="PRU00339"/>
    </source>
</evidence>
<keyword evidence="10 16" id="KW-0802">TPR repeat</keyword>
<dbReference type="PROSITE" id="PS50293">
    <property type="entry name" value="TPR_REGION"/>
    <property type="match status" value="1"/>
</dbReference>
<dbReference type="GO" id="GO:0004169">
    <property type="term" value="F:dolichyl-phosphate-mannose-protein mannosyltransferase activity"/>
    <property type="evidence" value="ECO:0007669"/>
    <property type="project" value="UniProtKB-EC"/>
</dbReference>
<keyword evidence="12 17" id="KW-1133">Transmembrane helix</keyword>
<evidence type="ECO:0000256" key="14">
    <source>
        <dbReference type="ARBA" id="ARBA00045085"/>
    </source>
</evidence>
<feature type="repeat" description="TPR" evidence="16">
    <location>
        <begin position="580"/>
        <end position="613"/>
    </location>
</feature>
<feature type="transmembrane region" description="Helical" evidence="17">
    <location>
        <begin position="202"/>
        <end position="223"/>
    </location>
</feature>
<evidence type="ECO:0000256" key="17">
    <source>
        <dbReference type="SAM" id="Phobius"/>
    </source>
</evidence>
<dbReference type="Pfam" id="PF08409">
    <property type="entry name" value="TMTC_DUF1736"/>
    <property type="match status" value="1"/>
</dbReference>
<comment type="catalytic activity">
    <reaction evidence="14">
        <text>a di-trans,poly-cis-dolichyl beta-D-mannosyl phosphate + L-threonyl-[protein] = 3-O-(alpha-D-mannosyl)-L-threonyl-[protein] + a di-trans,poly-cis-dolichyl phosphate + H(+)</text>
        <dbReference type="Rhea" id="RHEA:53396"/>
        <dbReference type="Rhea" id="RHEA-COMP:11060"/>
        <dbReference type="Rhea" id="RHEA-COMP:13547"/>
        <dbReference type="Rhea" id="RHEA-COMP:19498"/>
        <dbReference type="Rhea" id="RHEA-COMP:19501"/>
        <dbReference type="ChEBI" id="CHEBI:15378"/>
        <dbReference type="ChEBI" id="CHEBI:30013"/>
        <dbReference type="ChEBI" id="CHEBI:57683"/>
        <dbReference type="ChEBI" id="CHEBI:58211"/>
        <dbReference type="ChEBI" id="CHEBI:137323"/>
        <dbReference type="EC" id="2.4.1.109"/>
    </reaction>
</comment>
<organism evidence="19 20">
    <name type="scientific">Galendromus occidentalis</name>
    <name type="common">western predatory mite</name>
    <dbReference type="NCBI Taxonomy" id="34638"/>
    <lineage>
        <taxon>Eukaryota</taxon>
        <taxon>Metazoa</taxon>
        <taxon>Ecdysozoa</taxon>
        <taxon>Arthropoda</taxon>
        <taxon>Chelicerata</taxon>
        <taxon>Arachnida</taxon>
        <taxon>Acari</taxon>
        <taxon>Parasitiformes</taxon>
        <taxon>Mesostigmata</taxon>
        <taxon>Gamasina</taxon>
        <taxon>Phytoseioidea</taxon>
        <taxon>Phytoseiidae</taxon>
        <taxon>Typhlodrominae</taxon>
        <taxon>Galendromus</taxon>
    </lineage>
</organism>
<dbReference type="Gene3D" id="1.25.40.10">
    <property type="entry name" value="Tetratricopeptide repeat domain"/>
    <property type="match status" value="2"/>
</dbReference>
<keyword evidence="11" id="KW-0256">Endoplasmic reticulum</keyword>
<feature type="domain" description="DUF1736" evidence="18">
    <location>
        <begin position="221"/>
        <end position="290"/>
    </location>
</feature>
<evidence type="ECO:0000256" key="6">
    <source>
        <dbReference type="ARBA" id="ARBA00012839"/>
    </source>
</evidence>
<dbReference type="KEGG" id="goe:100900083"/>
<feature type="repeat" description="TPR" evidence="16">
    <location>
        <begin position="432"/>
        <end position="465"/>
    </location>
</feature>
<evidence type="ECO:0000313" key="20">
    <source>
        <dbReference type="RefSeq" id="XP_003748159.1"/>
    </source>
</evidence>
<dbReference type="InterPro" id="IPR013618">
    <property type="entry name" value="TMTC_DUF1736"/>
</dbReference>
<dbReference type="GO" id="GO:0005783">
    <property type="term" value="C:endoplasmic reticulum"/>
    <property type="evidence" value="ECO:0007669"/>
    <property type="project" value="UniProtKB-SubCell"/>
</dbReference>
<evidence type="ECO:0000256" key="5">
    <source>
        <dbReference type="ARBA" id="ARBA00007882"/>
    </source>
</evidence>
<evidence type="ECO:0000256" key="1">
    <source>
        <dbReference type="ARBA" id="ARBA00003582"/>
    </source>
</evidence>
<dbReference type="SMART" id="SM00028">
    <property type="entry name" value="TPR"/>
    <property type="match status" value="6"/>
</dbReference>
<keyword evidence="8 17" id="KW-0812">Transmembrane</keyword>
<dbReference type="InterPro" id="IPR011990">
    <property type="entry name" value="TPR-like_helical_dom_sf"/>
</dbReference>
<dbReference type="AlphaFoldDB" id="A0AAJ6QYF8"/>
<dbReference type="Pfam" id="PF04733">
    <property type="entry name" value="Coatomer_E"/>
    <property type="match status" value="1"/>
</dbReference>
<dbReference type="EC" id="2.4.1.109" evidence="6"/>
<feature type="transmembrane region" description="Helical" evidence="17">
    <location>
        <begin position="243"/>
        <end position="261"/>
    </location>
</feature>
<dbReference type="PANTHER" id="PTHR44227:SF3">
    <property type="entry name" value="PROTEIN O-MANNOSYL-TRANSFERASE TMTC4"/>
    <property type="match status" value="1"/>
</dbReference>
<proteinExistence type="inferred from homology"/>
<evidence type="ECO:0000259" key="18">
    <source>
        <dbReference type="Pfam" id="PF08409"/>
    </source>
</evidence>
<dbReference type="SUPFAM" id="SSF48452">
    <property type="entry name" value="TPR-like"/>
    <property type="match status" value="2"/>
</dbReference>
<accession>A0AAJ6QYF8</accession>
<dbReference type="PANTHER" id="PTHR44227">
    <property type="match status" value="1"/>
</dbReference>
<dbReference type="GeneID" id="100900083"/>
<feature type="transmembrane region" description="Helical" evidence="17">
    <location>
        <begin position="362"/>
        <end position="379"/>
    </location>
</feature>
<name>A0AAJ6QYF8_9ACAR</name>
<evidence type="ECO:0000256" key="15">
    <source>
        <dbReference type="ARBA" id="ARBA00045102"/>
    </source>
</evidence>
<evidence type="ECO:0000256" key="12">
    <source>
        <dbReference type="ARBA" id="ARBA00022989"/>
    </source>
</evidence>
<dbReference type="PROSITE" id="PS50005">
    <property type="entry name" value="TPR"/>
    <property type="match status" value="3"/>
</dbReference>
<evidence type="ECO:0000256" key="10">
    <source>
        <dbReference type="ARBA" id="ARBA00022803"/>
    </source>
</evidence>
<comment type="similarity">
    <text evidence="5">Belongs to the TMTC family.</text>
</comment>
<evidence type="ECO:0000256" key="8">
    <source>
        <dbReference type="ARBA" id="ARBA00022692"/>
    </source>
</evidence>
<sequence>MERWLFAALCVFSSAVLVYLPVLRYPLLYDDVAAVERNPDVFAPFSLRSLLTNDFWGTPLTANFSHKSYRPLTVLTFRLTGDVYRQRILNIALHVLNSLLLGVLVQRYLGPRNGKLCAGLFCIHPIHVEAVVQLVGRAELLCASFFLSCLLSPSYPSACVLAVLATLCKEQGLTALVVKVSLDLAQRLNKRNRHGRIPWREILLSTMVTIALLGARLTISGQAPTFHKLDNPVRLLDSPFRQINLAYLPVFNFHLLLYPLRQSCDYTFNSLPLIRKYSDVRVLQVGVFVLSGLVAAATLLVKIFKKTAEDEKLNNNYIAPKYDEGTRTSNSIAISALVMTIVPWLPGSNILFYVGFVVAERVLYLPSMGVCFLVVLGLSKLSEHLPKQKTVLRGALVVLCVCLLMKSSIRGRQWQSGTKLFTSAVRVFPENIKMWNSLGKAYETEGNFHLALSCFDRSASIYDDLRSKWYKAKLLAKLDKNEIAKAIYQKEYPSVISRSRESNGSHIRKEEILFVVDYVRLLIEDDALREARTVVEDMLAIFPRVAELNVAAGELFYNLNEKIMAEESYRRALEAAPRTADVYYNLGVLLMERGATDKAADMFRKCVEINPQHEPSRVNLNVLRTNTEDSEMMRLSRDAMDALREGAYSAAESLLHRVLSRNPHHPSALYNLALLQTQVGKPPAVSLSFIDRLLSVRPSHSKGLLLKANIVHRQLRDLDAAVELYAKAYSVDHNLESALEALCDLSPSKAFQLGGSCHRDVEIETDASERTQAHDIPFFDRRQIDL</sequence>
<keyword evidence="13 17" id="KW-0472">Membrane</keyword>
<feature type="transmembrane region" description="Helical" evidence="17">
    <location>
        <begin position="282"/>
        <end position="304"/>
    </location>
</feature>
<comment type="catalytic activity">
    <reaction evidence="15">
        <text>a di-trans,poly-cis-dolichyl beta-D-mannosyl phosphate + L-seryl-[protein] = 3-O-(alpha-D-mannosyl)-L-seryl-[protein] + a di-trans,poly-cis-dolichyl phosphate + H(+)</text>
        <dbReference type="Rhea" id="RHEA:17377"/>
        <dbReference type="Rhea" id="RHEA-COMP:9863"/>
        <dbReference type="Rhea" id="RHEA-COMP:13546"/>
        <dbReference type="Rhea" id="RHEA-COMP:19498"/>
        <dbReference type="Rhea" id="RHEA-COMP:19501"/>
        <dbReference type="ChEBI" id="CHEBI:15378"/>
        <dbReference type="ChEBI" id="CHEBI:29999"/>
        <dbReference type="ChEBI" id="CHEBI:57683"/>
        <dbReference type="ChEBI" id="CHEBI:58211"/>
        <dbReference type="ChEBI" id="CHEBI:137321"/>
        <dbReference type="EC" id="2.4.1.109"/>
    </reaction>
</comment>
<dbReference type="GO" id="GO:0016020">
    <property type="term" value="C:membrane"/>
    <property type="evidence" value="ECO:0007669"/>
    <property type="project" value="UniProtKB-SubCell"/>
</dbReference>
<gene>
    <name evidence="20" type="primary">LOC100900083</name>
</gene>
<protein>
    <recommendedName>
        <fullName evidence="6">dolichyl-phosphate-mannose--protein mannosyltransferase</fullName>
        <ecNumber evidence="6">2.4.1.109</ecNumber>
    </recommendedName>
</protein>
<evidence type="ECO:0000256" key="3">
    <source>
        <dbReference type="ARBA" id="ARBA00004240"/>
    </source>
</evidence>
<evidence type="ECO:0000313" key="19">
    <source>
        <dbReference type="Proteomes" id="UP000694867"/>
    </source>
</evidence>
<dbReference type="Pfam" id="PF00515">
    <property type="entry name" value="TPR_1"/>
    <property type="match status" value="1"/>
</dbReference>
<evidence type="ECO:0000256" key="9">
    <source>
        <dbReference type="ARBA" id="ARBA00022737"/>
    </source>
</evidence>
<keyword evidence="19" id="KW-1185">Reference proteome</keyword>
<feature type="repeat" description="TPR" evidence="16">
    <location>
        <begin position="546"/>
        <end position="579"/>
    </location>
</feature>
<reference evidence="20" key="1">
    <citation type="submission" date="2025-08" db="UniProtKB">
        <authorList>
            <consortium name="RefSeq"/>
        </authorList>
    </citation>
    <scope>IDENTIFICATION</scope>
</reference>
<evidence type="ECO:0000256" key="11">
    <source>
        <dbReference type="ARBA" id="ARBA00022824"/>
    </source>
</evidence>
<dbReference type="InterPro" id="IPR052346">
    <property type="entry name" value="O-mannosyl-transferase_TMTC"/>
</dbReference>
<evidence type="ECO:0000256" key="7">
    <source>
        <dbReference type="ARBA" id="ARBA00022679"/>
    </source>
</evidence>
<comment type="pathway">
    <text evidence="4">Protein modification; protein glycosylation.</text>
</comment>
<comment type="subcellular location">
    <subcellularLocation>
        <location evidence="3">Endoplasmic reticulum</location>
    </subcellularLocation>
    <subcellularLocation>
        <location evidence="2">Membrane</location>
        <topology evidence="2">Multi-pass membrane protein</topology>
    </subcellularLocation>
</comment>
<dbReference type="Proteomes" id="UP000694867">
    <property type="component" value="Unplaced"/>
</dbReference>
<dbReference type="RefSeq" id="XP_003748159.1">
    <property type="nucleotide sequence ID" value="XM_003748111.3"/>
</dbReference>
<feature type="transmembrane region" description="Helical" evidence="17">
    <location>
        <begin position="332"/>
        <end position="355"/>
    </location>
</feature>
<dbReference type="InterPro" id="IPR019734">
    <property type="entry name" value="TPR_rpt"/>
</dbReference>
<feature type="transmembrane region" description="Helical" evidence="17">
    <location>
        <begin position="88"/>
        <end position="105"/>
    </location>
</feature>
<dbReference type="Pfam" id="PF13181">
    <property type="entry name" value="TPR_8"/>
    <property type="match status" value="2"/>
</dbReference>